<gene>
    <name evidence="3" type="ORF">M404DRAFT_25035</name>
</gene>
<evidence type="ECO:0000313" key="3">
    <source>
        <dbReference type="EMBL" id="KIO05725.1"/>
    </source>
</evidence>
<evidence type="ECO:0000313" key="4">
    <source>
        <dbReference type="Proteomes" id="UP000054217"/>
    </source>
</evidence>
<reference evidence="3 4" key="1">
    <citation type="submission" date="2014-04" db="EMBL/GenBank/DDBJ databases">
        <authorList>
            <consortium name="DOE Joint Genome Institute"/>
            <person name="Kuo A."/>
            <person name="Kohler A."/>
            <person name="Costa M.D."/>
            <person name="Nagy L.G."/>
            <person name="Floudas D."/>
            <person name="Copeland A."/>
            <person name="Barry K.W."/>
            <person name="Cichocki N."/>
            <person name="Veneault-Fourrey C."/>
            <person name="LaButti K."/>
            <person name="Lindquist E.A."/>
            <person name="Lipzen A."/>
            <person name="Lundell T."/>
            <person name="Morin E."/>
            <person name="Murat C."/>
            <person name="Sun H."/>
            <person name="Tunlid A."/>
            <person name="Henrissat B."/>
            <person name="Grigoriev I.V."/>
            <person name="Hibbett D.S."/>
            <person name="Martin F."/>
            <person name="Nordberg H.P."/>
            <person name="Cantor M.N."/>
            <person name="Hua S.X."/>
        </authorList>
    </citation>
    <scope>NUCLEOTIDE SEQUENCE [LARGE SCALE GENOMIC DNA]</scope>
    <source>
        <strain evidence="3 4">Marx 270</strain>
    </source>
</reference>
<keyword evidence="4" id="KW-1185">Reference proteome</keyword>
<proteinExistence type="predicted"/>
<feature type="compositionally biased region" description="Low complexity" evidence="2">
    <location>
        <begin position="162"/>
        <end position="172"/>
    </location>
</feature>
<dbReference type="AlphaFoldDB" id="A0A0C3NY19"/>
<feature type="region of interest" description="Disordered" evidence="2">
    <location>
        <begin position="129"/>
        <end position="180"/>
    </location>
</feature>
<reference evidence="4" key="2">
    <citation type="submission" date="2015-01" db="EMBL/GenBank/DDBJ databases">
        <title>Evolutionary Origins and Diversification of the Mycorrhizal Mutualists.</title>
        <authorList>
            <consortium name="DOE Joint Genome Institute"/>
            <consortium name="Mycorrhizal Genomics Consortium"/>
            <person name="Kohler A."/>
            <person name="Kuo A."/>
            <person name="Nagy L.G."/>
            <person name="Floudas D."/>
            <person name="Copeland A."/>
            <person name="Barry K.W."/>
            <person name="Cichocki N."/>
            <person name="Veneault-Fourrey C."/>
            <person name="LaButti K."/>
            <person name="Lindquist E.A."/>
            <person name="Lipzen A."/>
            <person name="Lundell T."/>
            <person name="Morin E."/>
            <person name="Murat C."/>
            <person name="Riley R."/>
            <person name="Ohm R."/>
            <person name="Sun H."/>
            <person name="Tunlid A."/>
            <person name="Henrissat B."/>
            <person name="Grigoriev I.V."/>
            <person name="Hibbett D.S."/>
            <person name="Martin F."/>
        </authorList>
    </citation>
    <scope>NUCLEOTIDE SEQUENCE [LARGE SCALE GENOMIC DNA]</scope>
    <source>
        <strain evidence="4">Marx 270</strain>
    </source>
</reference>
<keyword evidence="1" id="KW-0175">Coiled coil</keyword>
<dbReference type="HOGENOM" id="CLU_1496831_0_0_1"/>
<dbReference type="Proteomes" id="UP000054217">
    <property type="component" value="Unassembled WGS sequence"/>
</dbReference>
<sequence length="180" mass="19945">MSIHCVELQVGSDNDKQAIWGKLAECKRCKAKAQEEAQLEVERQEQAWLEEERACAEAEVQRLEAACKAEEARKAEQSWQVDALVGGLTGASSNVKVMSPCCLCCTQTNMFAWLYETYVKECFEFLTPDVPSDWDTTDEEDEGAEGLDEELEGLREEEEEGQSQSESGDQTGASSEGSQA</sequence>
<accession>A0A0C3NY19</accession>
<dbReference type="InParanoid" id="A0A0C3NY19"/>
<evidence type="ECO:0000256" key="2">
    <source>
        <dbReference type="SAM" id="MobiDB-lite"/>
    </source>
</evidence>
<name>A0A0C3NY19_PISTI</name>
<protein>
    <submittedName>
        <fullName evidence="3">Uncharacterized protein</fullName>
    </submittedName>
</protein>
<evidence type="ECO:0000256" key="1">
    <source>
        <dbReference type="SAM" id="Coils"/>
    </source>
</evidence>
<dbReference type="EMBL" id="KN831965">
    <property type="protein sequence ID" value="KIO05725.1"/>
    <property type="molecule type" value="Genomic_DNA"/>
</dbReference>
<organism evidence="3 4">
    <name type="scientific">Pisolithus tinctorius Marx 270</name>
    <dbReference type="NCBI Taxonomy" id="870435"/>
    <lineage>
        <taxon>Eukaryota</taxon>
        <taxon>Fungi</taxon>
        <taxon>Dikarya</taxon>
        <taxon>Basidiomycota</taxon>
        <taxon>Agaricomycotina</taxon>
        <taxon>Agaricomycetes</taxon>
        <taxon>Agaricomycetidae</taxon>
        <taxon>Boletales</taxon>
        <taxon>Sclerodermatineae</taxon>
        <taxon>Pisolithaceae</taxon>
        <taxon>Pisolithus</taxon>
    </lineage>
</organism>
<feature type="coiled-coil region" evidence="1">
    <location>
        <begin position="32"/>
        <end position="73"/>
    </location>
</feature>
<feature type="compositionally biased region" description="Acidic residues" evidence="2">
    <location>
        <begin position="135"/>
        <end position="161"/>
    </location>
</feature>